<reference evidence="5" key="1">
    <citation type="submission" date="2010-05" db="EMBL/GenBank/DDBJ databases">
        <title>The complete genome of Truepera radiovictris DSM 17093.</title>
        <authorList>
            <consortium name="US DOE Joint Genome Institute (JGI-PGF)"/>
            <person name="Lucas S."/>
            <person name="Copeland A."/>
            <person name="Lapidus A."/>
            <person name="Glavina del Rio T."/>
            <person name="Dalin E."/>
            <person name="Tice H."/>
            <person name="Bruce D."/>
            <person name="Goodwin L."/>
            <person name="Pitluck S."/>
            <person name="Kyrpides N."/>
            <person name="Mavromatis K."/>
            <person name="Ovchinnikova G."/>
            <person name="Munk A.C."/>
            <person name="Detter J.C."/>
            <person name="Han C."/>
            <person name="Tapia R."/>
            <person name="Land M."/>
            <person name="Hauser L."/>
            <person name="Markowitz V."/>
            <person name="Cheng J.-F."/>
            <person name="Hugenholtz P."/>
            <person name="Woyke T."/>
            <person name="Wu D."/>
            <person name="Tindall B."/>
            <person name="Pomrenke H.G."/>
            <person name="Brambilla E."/>
            <person name="Klenk H.-P."/>
            <person name="Eisen J.A."/>
        </authorList>
    </citation>
    <scope>NUCLEOTIDE SEQUENCE [LARGE SCALE GENOMIC DNA]</scope>
    <source>
        <strain evidence="5">DSM 17093 / CIP 108686 / LMG 22925 / RQ-24</strain>
    </source>
</reference>
<feature type="region of interest" description="Disordered" evidence="1">
    <location>
        <begin position="1"/>
        <end position="38"/>
    </location>
</feature>
<dbReference type="Pfam" id="PF13937">
    <property type="entry name" value="DUF4212"/>
    <property type="match status" value="1"/>
</dbReference>
<reference evidence="4 5" key="2">
    <citation type="journal article" date="2011" name="Stand. Genomic Sci.">
        <title>Complete genome sequence of Truepera radiovictrix type strain (RQ-24).</title>
        <authorList>
            <person name="Ivanova N."/>
            <person name="Rohde C."/>
            <person name="Munk C."/>
            <person name="Nolan M."/>
            <person name="Lucas S."/>
            <person name="Del Rio T.G."/>
            <person name="Tice H."/>
            <person name="Deshpande S."/>
            <person name="Cheng J.F."/>
            <person name="Tapia R."/>
            <person name="Han C."/>
            <person name="Goodwin L."/>
            <person name="Pitluck S."/>
            <person name="Liolios K."/>
            <person name="Mavromatis K."/>
            <person name="Mikhailova N."/>
            <person name="Pati A."/>
            <person name="Chen A."/>
            <person name="Palaniappan K."/>
            <person name="Land M."/>
            <person name="Hauser L."/>
            <person name="Chang Y.J."/>
            <person name="Jeffries C.D."/>
            <person name="Brambilla E."/>
            <person name="Rohde M."/>
            <person name="Goker M."/>
            <person name="Tindall B.J."/>
            <person name="Woyke T."/>
            <person name="Bristow J."/>
            <person name="Eisen J.A."/>
            <person name="Markowitz V."/>
            <person name="Hugenholtz P."/>
            <person name="Kyrpides N.C."/>
            <person name="Klenk H.P."/>
            <person name="Lapidus A."/>
        </authorList>
    </citation>
    <scope>NUCLEOTIDE SEQUENCE [LARGE SCALE GENOMIC DNA]</scope>
    <source>
        <strain evidence="5">DSM 17093 / CIP 108686 / LMG 22925 / RQ-24</strain>
    </source>
</reference>
<dbReference type="AlphaFoldDB" id="D7CY34"/>
<keyword evidence="2" id="KW-0812">Transmembrane</keyword>
<dbReference type="NCBIfam" id="TIGR03647">
    <property type="entry name" value="Na_symport_sm"/>
    <property type="match status" value="1"/>
</dbReference>
<dbReference type="EMBL" id="CP002049">
    <property type="protein sequence ID" value="ADI13394.1"/>
    <property type="molecule type" value="Genomic_DNA"/>
</dbReference>
<keyword evidence="5" id="KW-1185">Reference proteome</keyword>
<evidence type="ECO:0000313" key="4">
    <source>
        <dbReference type="EMBL" id="ADI13394.1"/>
    </source>
</evidence>
<dbReference type="STRING" id="649638.Trad_0254"/>
<sequence>MSSKKMSDKKRRASRVVVRPESSPKTSRPASKGPAPRADQATLDAYWRRNLSLTLTLLAIWFIAGYVLAIIFAPALNAYTFLGAPLGFWIAQNGAIYVFVLLILIYAVRMNRLDDEFDVGE</sequence>
<feature type="domain" description="Sodium symporter small subunit" evidence="3">
    <location>
        <begin position="44"/>
        <end position="119"/>
    </location>
</feature>
<gene>
    <name evidence="4" type="ordered locus">Trad_0254</name>
</gene>
<proteinExistence type="predicted"/>
<evidence type="ECO:0000256" key="2">
    <source>
        <dbReference type="SAM" id="Phobius"/>
    </source>
</evidence>
<feature type="transmembrane region" description="Helical" evidence="2">
    <location>
        <begin position="88"/>
        <end position="108"/>
    </location>
</feature>
<dbReference type="HOGENOM" id="CLU_140854_4_0_0"/>
<protein>
    <submittedName>
        <fullName evidence="4">Solute symporter protein</fullName>
    </submittedName>
</protein>
<evidence type="ECO:0000313" key="5">
    <source>
        <dbReference type="Proteomes" id="UP000000379"/>
    </source>
</evidence>
<keyword evidence="2" id="KW-1133">Transmembrane helix</keyword>
<dbReference type="Proteomes" id="UP000000379">
    <property type="component" value="Chromosome"/>
</dbReference>
<dbReference type="eggNOG" id="COG4327">
    <property type="taxonomic scope" value="Bacteria"/>
</dbReference>
<feature type="transmembrane region" description="Helical" evidence="2">
    <location>
        <begin position="55"/>
        <end position="76"/>
    </location>
</feature>
<name>D7CY34_TRURR</name>
<dbReference type="KEGG" id="tra:Trad_0254"/>
<accession>D7CY34</accession>
<keyword evidence="2" id="KW-0472">Membrane</keyword>
<dbReference type="InterPro" id="IPR019886">
    <property type="entry name" value="Na_symporter_ssu"/>
</dbReference>
<evidence type="ECO:0000256" key="1">
    <source>
        <dbReference type="SAM" id="MobiDB-lite"/>
    </source>
</evidence>
<organism evidence="4 5">
    <name type="scientific">Truepera radiovictrix (strain DSM 17093 / CIP 108686 / LMG 22925 / RQ-24)</name>
    <dbReference type="NCBI Taxonomy" id="649638"/>
    <lineage>
        <taxon>Bacteria</taxon>
        <taxon>Thermotogati</taxon>
        <taxon>Deinococcota</taxon>
        <taxon>Deinococci</taxon>
        <taxon>Trueperales</taxon>
        <taxon>Trueperaceae</taxon>
        <taxon>Truepera</taxon>
    </lineage>
</organism>
<evidence type="ECO:0000259" key="3">
    <source>
        <dbReference type="Pfam" id="PF13937"/>
    </source>
</evidence>